<name>A0A0C3AWE5_SERVB</name>
<gene>
    <name evidence="1" type="ORF">M408DRAFT_134147</name>
</gene>
<dbReference type="EMBL" id="KN824291">
    <property type="protein sequence ID" value="KIM28845.1"/>
    <property type="molecule type" value="Genomic_DNA"/>
</dbReference>
<sequence>MTMQLVIRPLRKHATRASFHSAVSPQEAAVRLRNAKFVSYSSKCGAFDPETCARASSLWDQRGNKRHSKKRDYFKKRRLNPLLKYSRKVLLNQTHG</sequence>
<accession>A0A0C3AWE5</accession>
<reference evidence="2" key="2">
    <citation type="submission" date="2015-01" db="EMBL/GenBank/DDBJ databases">
        <title>Evolutionary Origins and Diversification of the Mycorrhizal Mutualists.</title>
        <authorList>
            <consortium name="DOE Joint Genome Institute"/>
            <consortium name="Mycorrhizal Genomics Consortium"/>
            <person name="Kohler A."/>
            <person name="Kuo A."/>
            <person name="Nagy L.G."/>
            <person name="Floudas D."/>
            <person name="Copeland A."/>
            <person name="Barry K.W."/>
            <person name="Cichocki N."/>
            <person name="Veneault-Fourrey C."/>
            <person name="LaButti K."/>
            <person name="Lindquist E.A."/>
            <person name="Lipzen A."/>
            <person name="Lundell T."/>
            <person name="Morin E."/>
            <person name="Murat C."/>
            <person name="Riley R."/>
            <person name="Ohm R."/>
            <person name="Sun H."/>
            <person name="Tunlid A."/>
            <person name="Henrissat B."/>
            <person name="Grigoriev I.V."/>
            <person name="Hibbett D.S."/>
            <person name="Martin F."/>
        </authorList>
    </citation>
    <scope>NUCLEOTIDE SEQUENCE [LARGE SCALE GENOMIC DNA]</scope>
    <source>
        <strain evidence="2">MAFF 305830</strain>
    </source>
</reference>
<keyword evidence="2" id="KW-1185">Reference proteome</keyword>
<protein>
    <submittedName>
        <fullName evidence="1">Uncharacterized protein</fullName>
    </submittedName>
</protein>
<dbReference type="AlphaFoldDB" id="A0A0C3AWE5"/>
<dbReference type="HOGENOM" id="CLU_2361044_0_0_1"/>
<organism evidence="1 2">
    <name type="scientific">Serendipita vermifera MAFF 305830</name>
    <dbReference type="NCBI Taxonomy" id="933852"/>
    <lineage>
        <taxon>Eukaryota</taxon>
        <taxon>Fungi</taxon>
        <taxon>Dikarya</taxon>
        <taxon>Basidiomycota</taxon>
        <taxon>Agaricomycotina</taxon>
        <taxon>Agaricomycetes</taxon>
        <taxon>Sebacinales</taxon>
        <taxon>Serendipitaceae</taxon>
        <taxon>Serendipita</taxon>
    </lineage>
</organism>
<evidence type="ECO:0000313" key="2">
    <source>
        <dbReference type="Proteomes" id="UP000054097"/>
    </source>
</evidence>
<proteinExistence type="predicted"/>
<reference evidence="1 2" key="1">
    <citation type="submission" date="2014-04" db="EMBL/GenBank/DDBJ databases">
        <authorList>
            <consortium name="DOE Joint Genome Institute"/>
            <person name="Kuo A."/>
            <person name="Zuccaro A."/>
            <person name="Kohler A."/>
            <person name="Nagy L.G."/>
            <person name="Floudas D."/>
            <person name="Copeland A."/>
            <person name="Barry K.W."/>
            <person name="Cichocki N."/>
            <person name="Veneault-Fourrey C."/>
            <person name="LaButti K."/>
            <person name="Lindquist E.A."/>
            <person name="Lipzen A."/>
            <person name="Lundell T."/>
            <person name="Morin E."/>
            <person name="Murat C."/>
            <person name="Sun H."/>
            <person name="Tunlid A."/>
            <person name="Henrissat B."/>
            <person name="Grigoriev I.V."/>
            <person name="Hibbett D.S."/>
            <person name="Martin F."/>
            <person name="Nordberg H.P."/>
            <person name="Cantor M.N."/>
            <person name="Hua S.X."/>
        </authorList>
    </citation>
    <scope>NUCLEOTIDE SEQUENCE [LARGE SCALE GENOMIC DNA]</scope>
    <source>
        <strain evidence="1 2">MAFF 305830</strain>
    </source>
</reference>
<evidence type="ECO:0000313" key="1">
    <source>
        <dbReference type="EMBL" id="KIM28845.1"/>
    </source>
</evidence>
<dbReference type="Proteomes" id="UP000054097">
    <property type="component" value="Unassembled WGS sequence"/>
</dbReference>